<dbReference type="FunFam" id="3.40.50.720:FF:000084">
    <property type="entry name" value="Short-chain dehydrogenase reductase"/>
    <property type="match status" value="1"/>
</dbReference>
<dbReference type="Gene3D" id="3.40.50.720">
    <property type="entry name" value="NAD(P)-binding Rossmann-like Domain"/>
    <property type="match status" value="1"/>
</dbReference>
<dbReference type="InterPro" id="IPR002347">
    <property type="entry name" value="SDR_fam"/>
</dbReference>
<reference evidence="5" key="1">
    <citation type="submission" date="2015-11" db="EMBL/GenBank/DDBJ databases">
        <authorList>
            <person name="Varghese N."/>
        </authorList>
    </citation>
    <scope>NUCLEOTIDE SEQUENCE [LARGE SCALE GENOMIC DNA]</scope>
    <source>
        <strain evidence="5">DSM 45899</strain>
    </source>
</reference>
<proteinExistence type="inferred from homology"/>
<accession>A0A0S4QRK3</accession>
<evidence type="ECO:0000256" key="3">
    <source>
        <dbReference type="SAM" id="MobiDB-lite"/>
    </source>
</evidence>
<keyword evidence="2" id="KW-0560">Oxidoreductase</keyword>
<evidence type="ECO:0000313" key="5">
    <source>
        <dbReference type="Proteomes" id="UP000198802"/>
    </source>
</evidence>
<dbReference type="SUPFAM" id="SSF51735">
    <property type="entry name" value="NAD(P)-binding Rossmann-fold domains"/>
    <property type="match status" value="1"/>
</dbReference>
<dbReference type="InterPro" id="IPR020904">
    <property type="entry name" value="Sc_DH/Rdtase_CS"/>
</dbReference>
<dbReference type="Pfam" id="PF13561">
    <property type="entry name" value="adh_short_C2"/>
    <property type="match status" value="1"/>
</dbReference>
<comment type="similarity">
    <text evidence="1">Belongs to the short-chain dehydrogenases/reductases (SDR) family.</text>
</comment>
<gene>
    <name evidence="4" type="ORF">Ga0074812_110129</name>
</gene>
<evidence type="ECO:0000256" key="2">
    <source>
        <dbReference type="ARBA" id="ARBA00023002"/>
    </source>
</evidence>
<keyword evidence="5" id="KW-1185">Reference proteome</keyword>
<dbReference type="Proteomes" id="UP000198802">
    <property type="component" value="Unassembled WGS sequence"/>
</dbReference>
<dbReference type="EMBL" id="FAOZ01000010">
    <property type="protein sequence ID" value="CUU57114.1"/>
    <property type="molecule type" value="Genomic_DNA"/>
</dbReference>
<organism evidence="4 5">
    <name type="scientific">Parafrankia irregularis</name>
    <dbReference type="NCBI Taxonomy" id="795642"/>
    <lineage>
        <taxon>Bacteria</taxon>
        <taxon>Bacillati</taxon>
        <taxon>Actinomycetota</taxon>
        <taxon>Actinomycetes</taxon>
        <taxon>Frankiales</taxon>
        <taxon>Frankiaceae</taxon>
        <taxon>Parafrankia</taxon>
    </lineage>
</organism>
<protein>
    <submittedName>
        <fullName evidence="4">3-oxoacyl-[acyl-carrier protein] reductase</fullName>
    </submittedName>
</protein>
<dbReference type="InterPro" id="IPR036291">
    <property type="entry name" value="NAD(P)-bd_dom_sf"/>
</dbReference>
<dbReference type="AlphaFoldDB" id="A0A0S4QRK3"/>
<evidence type="ECO:0000256" key="1">
    <source>
        <dbReference type="ARBA" id="ARBA00006484"/>
    </source>
</evidence>
<feature type="region of interest" description="Disordered" evidence="3">
    <location>
        <begin position="1"/>
        <end position="21"/>
    </location>
</feature>
<sequence length="286" mass="29273">MGSPVSALRARTAHGSMRPRGDRETVIGTMGVLDGRTALVTGASRGIGRAIARRLAADGAVVAVHFGSSEAAAKQTVEMIIASGGRAFPVHATLGAPGDAAALWAAFDAGLAAAGLDPGVDVIVNNAGIGRSEDIRNVTPAEFDQLFAVNVRAPFFIVQHGLVRLRDGGRIINISSGVTRIATPDILAYAMTKGALDTFSLALAKDLGVRGITVNSVNPGIIDTDVNADWLRGDEQAPAARSAASLSVFGRVGQPQDVADVVAFVASPDARWVTGQTIDTTGGSAL</sequence>
<dbReference type="PANTHER" id="PTHR43639">
    <property type="entry name" value="OXIDOREDUCTASE, SHORT-CHAIN DEHYDROGENASE/REDUCTASE FAMILY (AFU_ORTHOLOGUE AFUA_5G02870)"/>
    <property type="match status" value="1"/>
</dbReference>
<evidence type="ECO:0000313" key="4">
    <source>
        <dbReference type="EMBL" id="CUU57114.1"/>
    </source>
</evidence>
<name>A0A0S4QRK3_9ACTN</name>
<dbReference type="PRINTS" id="PR00081">
    <property type="entry name" value="GDHRDH"/>
</dbReference>
<dbReference type="PROSITE" id="PS00061">
    <property type="entry name" value="ADH_SHORT"/>
    <property type="match status" value="1"/>
</dbReference>
<dbReference type="GO" id="GO:0016491">
    <property type="term" value="F:oxidoreductase activity"/>
    <property type="evidence" value="ECO:0007669"/>
    <property type="project" value="UniProtKB-KW"/>
</dbReference>
<dbReference type="PANTHER" id="PTHR43639:SF1">
    <property type="entry name" value="SHORT-CHAIN DEHYDROGENASE_REDUCTASE FAMILY PROTEIN"/>
    <property type="match status" value="1"/>
</dbReference>
<dbReference type="PRINTS" id="PR00080">
    <property type="entry name" value="SDRFAMILY"/>
</dbReference>